<reference evidence="2" key="1">
    <citation type="submission" date="2021-03" db="EMBL/GenBank/DDBJ databases">
        <title>Plesiomonas shigelloides zfcc0051, isolated from zebrafish feces.</title>
        <authorList>
            <person name="Vanderhoek Z."/>
            <person name="Gaulke C."/>
        </authorList>
    </citation>
    <scope>NUCLEOTIDE SEQUENCE</scope>
    <source>
        <strain evidence="2">Zfcc0051</strain>
    </source>
</reference>
<name>A0A8I2B4X3_PLESH</name>
<sequence>MASQTGADPLPELELDDDVQDTALAATQAGLIQPYSLLLQQVERDLNGRIIEVELDEDDGVWEYELKLLGAANNVIKVKYNATTLKILKIKGHDLDSVLRHGVDLSQLDD</sequence>
<proteinExistence type="predicted"/>
<accession>A0A8I2B4X3</accession>
<organism evidence="2 3">
    <name type="scientific">Plesiomonas shigelloides</name>
    <name type="common">Aeromonas shigelloides</name>
    <dbReference type="NCBI Taxonomy" id="703"/>
    <lineage>
        <taxon>Bacteria</taxon>
        <taxon>Pseudomonadati</taxon>
        <taxon>Pseudomonadota</taxon>
        <taxon>Gammaproteobacteria</taxon>
        <taxon>Enterobacterales</taxon>
        <taxon>Enterobacteriaceae</taxon>
        <taxon>Plesiomonas</taxon>
    </lineage>
</organism>
<evidence type="ECO:0000313" key="2">
    <source>
        <dbReference type="EMBL" id="MBO1108370.1"/>
    </source>
</evidence>
<comment type="caution">
    <text evidence="2">The sequence shown here is derived from an EMBL/GenBank/DDBJ whole genome shotgun (WGS) entry which is preliminary data.</text>
</comment>
<feature type="domain" description="PepSY" evidence="1">
    <location>
        <begin position="35"/>
        <end position="90"/>
    </location>
</feature>
<dbReference type="EMBL" id="JAFNAA010000008">
    <property type="protein sequence ID" value="MBO1108370.1"/>
    <property type="molecule type" value="Genomic_DNA"/>
</dbReference>
<evidence type="ECO:0000313" key="3">
    <source>
        <dbReference type="Proteomes" id="UP000664658"/>
    </source>
</evidence>
<dbReference type="Gene3D" id="3.10.450.40">
    <property type="match status" value="1"/>
</dbReference>
<gene>
    <name evidence="2" type="ORF">J2R62_09060</name>
</gene>
<evidence type="ECO:0000259" key="1">
    <source>
        <dbReference type="Pfam" id="PF03413"/>
    </source>
</evidence>
<dbReference type="InterPro" id="IPR025711">
    <property type="entry name" value="PepSY"/>
</dbReference>
<dbReference type="RefSeq" id="WP_010861953.1">
    <property type="nucleotide sequence ID" value="NZ_JAFNAA010000008.1"/>
</dbReference>
<protein>
    <submittedName>
        <fullName evidence="2">PepSY domain-containing protein</fullName>
    </submittedName>
</protein>
<dbReference type="Pfam" id="PF03413">
    <property type="entry name" value="PepSY"/>
    <property type="match status" value="1"/>
</dbReference>
<dbReference type="AlphaFoldDB" id="A0A8I2B4X3"/>
<dbReference type="Proteomes" id="UP000664658">
    <property type="component" value="Unassembled WGS sequence"/>
</dbReference>